<protein>
    <submittedName>
        <fullName evidence="1">Uncharacterized protein</fullName>
    </submittedName>
</protein>
<dbReference type="RefSeq" id="WP_091643828.1">
    <property type="nucleotide sequence ID" value="NZ_FOEG01000004.1"/>
</dbReference>
<accession>A0A1H8TN41</accession>
<gene>
    <name evidence="1" type="ORF">SAMN04488052_104340</name>
</gene>
<reference evidence="1 2" key="1">
    <citation type="submission" date="2016-10" db="EMBL/GenBank/DDBJ databases">
        <authorList>
            <person name="de Groot N.N."/>
        </authorList>
    </citation>
    <scope>NUCLEOTIDE SEQUENCE [LARGE SCALE GENOMIC DNA]</scope>
    <source>
        <strain evidence="1 2">CGMCC 1.6291</strain>
    </source>
</reference>
<evidence type="ECO:0000313" key="1">
    <source>
        <dbReference type="EMBL" id="SEO92459.1"/>
    </source>
</evidence>
<dbReference type="Proteomes" id="UP000199657">
    <property type="component" value="Unassembled WGS sequence"/>
</dbReference>
<dbReference type="STRING" id="406100.SAMN04488052_104340"/>
<sequence length="142" mass="16143">MTADRLQALERALASEQPLPADVRDWLREGVIRHLRGEPLERALEVHAPGNGADPAWRTIARRRRDAWLRLAAGEVDGSTKWARAVALESQVLRYLEATAKRWRDLDEPPGDAPAVKRYIHKAARTGEKLPESRWGLMRILQ</sequence>
<dbReference type="EMBL" id="FOEG01000004">
    <property type="protein sequence ID" value="SEO92459.1"/>
    <property type="molecule type" value="Genomic_DNA"/>
</dbReference>
<name>A0A1H8TN41_9GAMM</name>
<evidence type="ECO:0000313" key="2">
    <source>
        <dbReference type="Proteomes" id="UP000199657"/>
    </source>
</evidence>
<organism evidence="1 2">
    <name type="scientific">Aquisalimonas asiatica</name>
    <dbReference type="NCBI Taxonomy" id="406100"/>
    <lineage>
        <taxon>Bacteria</taxon>
        <taxon>Pseudomonadati</taxon>
        <taxon>Pseudomonadota</taxon>
        <taxon>Gammaproteobacteria</taxon>
        <taxon>Chromatiales</taxon>
        <taxon>Ectothiorhodospiraceae</taxon>
        <taxon>Aquisalimonas</taxon>
    </lineage>
</organism>
<proteinExistence type="predicted"/>
<dbReference type="AlphaFoldDB" id="A0A1H8TN41"/>
<keyword evidence="2" id="KW-1185">Reference proteome</keyword>